<dbReference type="Proteomes" id="UP000886653">
    <property type="component" value="Unassembled WGS sequence"/>
</dbReference>
<dbReference type="OrthoDB" id="412006at2759"/>
<comment type="caution">
    <text evidence="1">The sequence shown here is derived from an EMBL/GenBank/DDBJ whole genome shotgun (WGS) entry which is preliminary data.</text>
</comment>
<feature type="non-terminal residue" evidence="1">
    <location>
        <position position="96"/>
    </location>
</feature>
<proteinExistence type="predicted"/>
<evidence type="ECO:0008006" key="3">
    <source>
        <dbReference type="Google" id="ProtNLM"/>
    </source>
</evidence>
<organism evidence="1 2">
    <name type="scientific">Cronartium quercuum f. sp. fusiforme G11</name>
    <dbReference type="NCBI Taxonomy" id="708437"/>
    <lineage>
        <taxon>Eukaryota</taxon>
        <taxon>Fungi</taxon>
        <taxon>Dikarya</taxon>
        <taxon>Basidiomycota</taxon>
        <taxon>Pucciniomycotina</taxon>
        <taxon>Pucciniomycetes</taxon>
        <taxon>Pucciniales</taxon>
        <taxon>Coleosporiaceae</taxon>
        <taxon>Cronartium</taxon>
    </lineage>
</organism>
<keyword evidence="2" id="KW-1185">Reference proteome</keyword>
<sequence length="96" mass="10927">AIMVILRKNNKDDYSEPEAYTMSMKCCLGKTFETSIARCISPWAETWQAIAQGHMGGRCQHGTNNAFVISTSWIKQKWREDKIVSSLFLDVKSSYS</sequence>
<evidence type="ECO:0000313" key="1">
    <source>
        <dbReference type="EMBL" id="KAG0143123.1"/>
    </source>
</evidence>
<dbReference type="AlphaFoldDB" id="A0A9P6TA08"/>
<gene>
    <name evidence="1" type="ORF">CROQUDRAFT_13838</name>
</gene>
<reference evidence="1" key="1">
    <citation type="submission" date="2013-11" db="EMBL/GenBank/DDBJ databases">
        <title>Genome sequence of the fusiform rust pathogen reveals effectors for host alternation and coevolution with pine.</title>
        <authorList>
            <consortium name="DOE Joint Genome Institute"/>
            <person name="Smith K."/>
            <person name="Pendleton A."/>
            <person name="Kubisiak T."/>
            <person name="Anderson C."/>
            <person name="Salamov A."/>
            <person name="Aerts A."/>
            <person name="Riley R."/>
            <person name="Clum A."/>
            <person name="Lindquist E."/>
            <person name="Ence D."/>
            <person name="Campbell M."/>
            <person name="Kronenberg Z."/>
            <person name="Feau N."/>
            <person name="Dhillon B."/>
            <person name="Hamelin R."/>
            <person name="Burleigh J."/>
            <person name="Smith J."/>
            <person name="Yandell M."/>
            <person name="Nelson C."/>
            <person name="Grigoriev I."/>
            <person name="Davis J."/>
        </authorList>
    </citation>
    <scope>NUCLEOTIDE SEQUENCE</scope>
    <source>
        <strain evidence="1">G11</strain>
    </source>
</reference>
<protein>
    <recommendedName>
        <fullName evidence="3">Reverse transcriptase domain-containing protein</fullName>
    </recommendedName>
</protein>
<evidence type="ECO:0000313" key="2">
    <source>
        <dbReference type="Proteomes" id="UP000886653"/>
    </source>
</evidence>
<accession>A0A9P6TA08</accession>
<feature type="non-terminal residue" evidence="1">
    <location>
        <position position="1"/>
    </location>
</feature>
<dbReference type="EMBL" id="MU167328">
    <property type="protein sequence ID" value="KAG0143123.1"/>
    <property type="molecule type" value="Genomic_DNA"/>
</dbReference>
<name>A0A9P6TA08_9BASI</name>